<comment type="caution">
    <text evidence="1">The sequence shown here is derived from an EMBL/GenBank/DDBJ whole genome shotgun (WGS) entry which is preliminary data.</text>
</comment>
<proteinExistence type="predicted"/>
<dbReference type="EMBL" id="CAUYUJ010019689">
    <property type="protein sequence ID" value="CAK0892945.1"/>
    <property type="molecule type" value="Genomic_DNA"/>
</dbReference>
<protein>
    <recommendedName>
        <fullName evidence="3">Reverse transcriptase domain-containing protein</fullName>
    </recommendedName>
</protein>
<keyword evidence="2" id="KW-1185">Reference proteome</keyword>
<evidence type="ECO:0000313" key="2">
    <source>
        <dbReference type="Proteomes" id="UP001189429"/>
    </source>
</evidence>
<name>A0ABN9X111_9DINO</name>
<dbReference type="Proteomes" id="UP001189429">
    <property type="component" value="Unassembled WGS sequence"/>
</dbReference>
<evidence type="ECO:0000313" key="1">
    <source>
        <dbReference type="EMBL" id="CAK0892945.1"/>
    </source>
</evidence>
<feature type="non-terminal residue" evidence="1">
    <location>
        <position position="1"/>
    </location>
</feature>
<organism evidence="1 2">
    <name type="scientific">Prorocentrum cordatum</name>
    <dbReference type="NCBI Taxonomy" id="2364126"/>
    <lineage>
        <taxon>Eukaryota</taxon>
        <taxon>Sar</taxon>
        <taxon>Alveolata</taxon>
        <taxon>Dinophyceae</taxon>
        <taxon>Prorocentrales</taxon>
        <taxon>Prorocentraceae</taxon>
        <taxon>Prorocentrum</taxon>
    </lineage>
</organism>
<evidence type="ECO:0008006" key="3">
    <source>
        <dbReference type="Google" id="ProtNLM"/>
    </source>
</evidence>
<accession>A0ABN9X111</accession>
<sequence length="252" mass="28089">NGINTDIEGVVKYYNNKTAHTKPIPHIDNVQTIHNLTSALAAAKKGRRGGPDGNADDMARAAPRQMARLLHPIMMKMQLMTTEPISAKGGFSTHFSKGQGQLHLQKAYRGILLNNTIGKINSKFLRGLFRDILPDLLMARTGSILFLDLKEAFHSVIREFIFQLPTQEDELEDVIDNIEIPICLLPSLRQRLRCPAHLNAHVDDSHLCALVADHHTAHWMTAKGTDAYVIPRTSTRPGVPYSDAAFNMHFSL</sequence>
<feature type="non-terminal residue" evidence="1">
    <location>
        <position position="252"/>
    </location>
</feature>
<gene>
    <name evidence="1" type="ORF">PCOR1329_LOCUS72458</name>
</gene>
<reference evidence="1" key="1">
    <citation type="submission" date="2023-10" db="EMBL/GenBank/DDBJ databases">
        <authorList>
            <person name="Chen Y."/>
            <person name="Shah S."/>
            <person name="Dougan E. K."/>
            <person name="Thang M."/>
            <person name="Chan C."/>
        </authorList>
    </citation>
    <scope>NUCLEOTIDE SEQUENCE [LARGE SCALE GENOMIC DNA]</scope>
</reference>